<evidence type="ECO:0000256" key="1">
    <source>
        <dbReference type="SAM" id="MobiDB-lite"/>
    </source>
</evidence>
<feature type="region of interest" description="Disordered" evidence="1">
    <location>
        <begin position="314"/>
        <end position="385"/>
    </location>
</feature>
<feature type="compositionally biased region" description="Polar residues" evidence="1">
    <location>
        <begin position="197"/>
        <end position="206"/>
    </location>
</feature>
<evidence type="ECO:0000313" key="4">
    <source>
        <dbReference type="Proteomes" id="UP000825434"/>
    </source>
</evidence>
<accession>A0ABX8I0P1</accession>
<dbReference type="Proteomes" id="UP000825434">
    <property type="component" value="Chromosome 1"/>
</dbReference>
<name>A0ABX8I0P1_9ASCO</name>
<gene>
    <name evidence="3" type="ORF">CA3LBN_000954</name>
</gene>
<sequence>MLLIRCFLPICLIPISVAVSSNEALERFQEHLRLFRGVLGAKNETHLALLKQALSNTPTQDKVVPSVTNEVDQIFSILPVGELPPVSRTETATVTATSVTTPEPIEPSLLEDIFQSLLQKHFESLSMEAKSTTASASSKQQSSVGTEPLRLSPEYGSDFPGFETATSAWAVESDAILEQVSDEPNMSPTQNVESIATETQDSTILQEQPRGGRKKQLINHKSSNKIEILPQFRHHDKAPVVVGRAYGKPKTAWYGEYARSHTQATSSVTLVSDPEITTDSESSSSVTEVSVLTPSVVEIDDWGSINGKSHTEMEHSMLSDQPEVTETPNRSTAPKNGMYPTPTTQIGEEIRSHDATTKAVPSRRRPPARGVAPDSKISSRGKGIDQISYATAAPRTPEYIKSNRDRRKKTRAANIYDVFSNMASHSPTYSSTTAIIVFTFFFVFL</sequence>
<feature type="compositionally biased region" description="Polar residues" evidence="1">
    <location>
        <begin position="318"/>
        <end position="334"/>
    </location>
</feature>
<dbReference type="EMBL" id="CP076661">
    <property type="protein sequence ID" value="QWU86736.1"/>
    <property type="molecule type" value="Genomic_DNA"/>
</dbReference>
<proteinExistence type="predicted"/>
<keyword evidence="4" id="KW-1185">Reference proteome</keyword>
<feature type="region of interest" description="Disordered" evidence="1">
    <location>
        <begin position="269"/>
        <end position="289"/>
    </location>
</feature>
<feature type="region of interest" description="Disordered" evidence="1">
    <location>
        <begin position="197"/>
        <end position="216"/>
    </location>
</feature>
<feature type="chain" id="PRO_5045344612" evidence="2">
    <location>
        <begin position="19"/>
        <end position="445"/>
    </location>
</feature>
<keyword evidence="2" id="KW-0732">Signal</keyword>
<organism evidence="3 4">
    <name type="scientific">Candidozyma haemuli</name>
    <dbReference type="NCBI Taxonomy" id="45357"/>
    <lineage>
        <taxon>Eukaryota</taxon>
        <taxon>Fungi</taxon>
        <taxon>Dikarya</taxon>
        <taxon>Ascomycota</taxon>
        <taxon>Saccharomycotina</taxon>
        <taxon>Pichiomycetes</taxon>
        <taxon>Metschnikowiaceae</taxon>
        <taxon>Candidozyma</taxon>
    </lineage>
</organism>
<protein>
    <submittedName>
        <fullName evidence="3">Uncharacterized protein</fullName>
    </submittedName>
</protein>
<feature type="signal peptide" evidence="2">
    <location>
        <begin position="1"/>
        <end position="18"/>
    </location>
</feature>
<reference evidence="3 4" key="1">
    <citation type="submission" date="2021-06" db="EMBL/GenBank/DDBJ databases">
        <title>Candida outbreak in Lebanon.</title>
        <authorList>
            <person name="Finianos M."/>
        </authorList>
    </citation>
    <scope>NUCLEOTIDE SEQUENCE [LARGE SCALE GENOMIC DNA]</scope>
    <source>
        <strain evidence="3">CA3LBN</strain>
    </source>
</reference>
<feature type="compositionally biased region" description="Low complexity" evidence="1">
    <location>
        <begin position="272"/>
        <end position="289"/>
    </location>
</feature>
<evidence type="ECO:0000313" key="3">
    <source>
        <dbReference type="EMBL" id="QWU86736.1"/>
    </source>
</evidence>
<evidence type="ECO:0000256" key="2">
    <source>
        <dbReference type="SAM" id="SignalP"/>
    </source>
</evidence>